<reference evidence="6" key="2">
    <citation type="submission" date="2023-01" db="EMBL/GenBank/DDBJ databases">
        <authorList>
            <person name="Sun Q."/>
            <person name="Evtushenko L."/>
        </authorList>
    </citation>
    <scope>NUCLEOTIDE SEQUENCE</scope>
    <source>
        <strain evidence="6">VKM Ac-1020</strain>
    </source>
</reference>
<keyword evidence="2 5" id="KW-0812">Transmembrane</keyword>
<evidence type="ECO:0000256" key="2">
    <source>
        <dbReference type="ARBA" id="ARBA00022692"/>
    </source>
</evidence>
<evidence type="ECO:0008006" key="8">
    <source>
        <dbReference type="Google" id="ProtNLM"/>
    </source>
</evidence>
<dbReference type="PANTHER" id="PTHR30168">
    <property type="entry name" value="PUTATIVE MEMBRANE PROTEIN YPFJ"/>
    <property type="match status" value="1"/>
</dbReference>
<evidence type="ECO:0000313" key="7">
    <source>
        <dbReference type="Proteomes" id="UP001142462"/>
    </source>
</evidence>
<evidence type="ECO:0000256" key="1">
    <source>
        <dbReference type="ARBA" id="ARBA00004167"/>
    </source>
</evidence>
<feature type="transmembrane region" description="Helical" evidence="5">
    <location>
        <begin position="24"/>
        <end position="45"/>
    </location>
</feature>
<dbReference type="Proteomes" id="UP001142462">
    <property type="component" value="Unassembled WGS sequence"/>
</dbReference>
<organism evidence="6 7">
    <name type="scientific">Microbacterium barkeri</name>
    <dbReference type="NCBI Taxonomy" id="33917"/>
    <lineage>
        <taxon>Bacteria</taxon>
        <taxon>Bacillati</taxon>
        <taxon>Actinomycetota</taxon>
        <taxon>Actinomycetes</taxon>
        <taxon>Micrococcales</taxon>
        <taxon>Microbacteriaceae</taxon>
        <taxon>Microbacterium</taxon>
    </lineage>
</organism>
<evidence type="ECO:0000313" key="6">
    <source>
        <dbReference type="EMBL" id="GLJ63033.1"/>
    </source>
</evidence>
<reference evidence="6" key="1">
    <citation type="journal article" date="2014" name="Int. J. Syst. Evol. Microbiol.">
        <title>Complete genome sequence of Corynebacterium casei LMG S-19264T (=DSM 44701T), isolated from a smear-ripened cheese.</title>
        <authorList>
            <consortium name="US DOE Joint Genome Institute (JGI-PGF)"/>
            <person name="Walter F."/>
            <person name="Albersmeier A."/>
            <person name="Kalinowski J."/>
            <person name="Ruckert C."/>
        </authorList>
    </citation>
    <scope>NUCLEOTIDE SEQUENCE</scope>
    <source>
        <strain evidence="6">VKM Ac-1020</strain>
    </source>
</reference>
<dbReference type="PANTHER" id="PTHR30168:SF0">
    <property type="entry name" value="INNER MEMBRANE PROTEIN"/>
    <property type="match status" value="1"/>
</dbReference>
<dbReference type="AlphaFoldDB" id="A0A9W6H649"/>
<evidence type="ECO:0000256" key="4">
    <source>
        <dbReference type="ARBA" id="ARBA00023136"/>
    </source>
</evidence>
<name>A0A9W6H649_9MICO</name>
<dbReference type="InterPro" id="IPR007343">
    <property type="entry name" value="Uncharacterised_pept_Zn_put"/>
</dbReference>
<protein>
    <recommendedName>
        <fullName evidence="8">Neutral zinc metallopeptidase</fullName>
    </recommendedName>
</protein>
<evidence type="ECO:0000256" key="5">
    <source>
        <dbReference type="SAM" id="Phobius"/>
    </source>
</evidence>
<dbReference type="GO" id="GO:0016020">
    <property type="term" value="C:membrane"/>
    <property type="evidence" value="ECO:0007669"/>
    <property type="project" value="UniProtKB-SubCell"/>
</dbReference>
<evidence type="ECO:0000256" key="3">
    <source>
        <dbReference type="ARBA" id="ARBA00022989"/>
    </source>
</evidence>
<comment type="caution">
    <text evidence="6">The sequence shown here is derived from an EMBL/GenBank/DDBJ whole genome shotgun (WGS) entry which is preliminary data.</text>
</comment>
<dbReference type="Pfam" id="PF04228">
    <property type="entry name" value="Zn_peptidase"/>
    <property type="match status" value="1"/>
</dbReference>
<keyword evidence="7" id="KW-1185">Reference proteome</keyword>
<comment type="subcellular location">
    <subcellularLocation>
        <location evidence="1">Membrane</location>
        <topology evidence="1">Single-pass membrane protein</topology>
    </subcellularLocation>
</comment>
<gene>
    <name evidence="6" type="ORF">GCM10017576_31640</name>
</gene>
<keyword evidence="3 5" id="KW-1133">Transmembrane helix</keyword>
<sequence>MGVMTFNENADVSGHGARRRGRTAAIAGGGIGGLGLLGVLVVGLLTGGDFGSVLGLLSPDAGAPGGSGQETAISDCETGEDANENDDCRLAAGSLALDQFWAGALEGYREPELIIVDGQTETSCGTASNATGPFYCPPDETVYIDPTFFSLLRERYDAQAGDLAQLYVLAHEYGHHVQNLTGVLQEHQGGGTGPESDGVRTELQADCFAGAWVGAMTEQVDENGVPYLEAPTRGQLADAMDAASAVGDDHIQQESGGVVNPDSWSHGSSEQRMRWFQTGYERGERACDTFAVPGSEL</sequence>
<proteinExistence type="predicted"/>
<keyword evidence="4 5" id="KW-0472">Membrane</keyword>
<dbReference type="EMBL" id="BSEJ01000022">
    <property type="protein sequence ID" value="GLJ63033.1"/>
    <property type="molecule type" value="Genomic_DNA"/>
</dbReference>
<accession>A0A9W6H649</accession>